<protein>
    <submittedName>
        <fullName evidence="1">Uncharacterized protein</fullName>
    </submittedName>
</protein>
<proteinExistence type="predicted"/>
<keyword evidence="2" id="KW-1185">Reference proteome</keyword>
<name>A0ABT1FQQ6_9BACT</name>
<evidence type="ECO:0000313" key="2">
    <source>
        <dbReference type="Proteomes" id="UP001204772"/>
    </source>
</evidence>
<reference evidence="1 2" key="1">
    <citation type="submission" date="2022-06" db="EMBL/GenBank/DDBJ databases">
        <title>Runella sp. S5 genome sequencing.</title>
        <authorList>
            <person name="Park S."/>
        </authorList>
    </citation>
    <scope>NUCLEOTIDE SEQUENCE [LARGE SCALE GENOMIC DNA]</scope>
    <source>
        <strain evidence="1 2">S5</strain>
    </source>
</reference>
<organism evidence="1 2">
    <name type="scientific">Runella salmonicolor</name>
    <dbReference type="NCBI Taxonomy" id="2950278"/>
    <lineage>
        <taxon>Bacteria</taxon>
        <taxon>Pseudomonadati</taxon>
        <taxon>Bacteroidota</taxon>
        <taxon>Cytophagia</taxon>
        <taxon>Cytophagales</taxon>
        <taxon>Spirosomataceae</taxon>
        <taxon>Runella</taxon>
    </lineage>
</organism>
<dbReference type="RefSeq" id="WP_253529298.1">
    <property type="nucleotide sequence ID" value="NZ_JAMZEL010000006.1"/>
</dbReference>
<dbReference type="Proteomes" id="UP001204772">
    <property type="component" value="Unassembled WGS sequence"/>
</dbReference>
<sequence length="69" mass="8056">MESRNFSESFRVKSTGYVEQFSSYNAARQSFDRLKKKKEKEGLSSFKIVLQHKSKDGVWETMDSISIKD</sequence>
<gene>
    <name evidence="1" type="ORF">NCI00_16515</name>
</gene>
<comment type="caution">
    <text evidence="1">The sequence shown here is derived from an EMBL/GenBank/DDBJ whole genome shotgun (WGS) entry which is preliminary data.</text>
</comment>
<evidence type="ECO:0000313" key="1">
    <source>
        <dbReference type="EMBL" id="MCP1384052.1"/>
    </source>
</evidence>
<dbReference type="EMBL" id="JAMZEL010000006">
    <property type="protein sequence ID" value="MCP1384052.1"/>
    <property type="molecule type" value="Genomic_DNA"/>
</dbReference>
<accession>A0ABT1FQQ6</accession>